<dbReference type="AlphaFoldDB" id="A0A1Q6DWS1"/>
<feature type="transmembrane region" description="Helical" evidence="1">
    <location>
        <begin position="85"/>
        <end position="104"/>
    </location>
</feature>
<organism evidence="2 3">
    <name type="scientific">Methanohalarchaeum thermophilum</name>
    <dbReference type="NCBI Taxonomy" id="1903181"/>
    <lineage>
        <taxon>Archaea</taxon>
        <taxon>Methanobacteriati</taxon>
        <taxon>Methanobacteriota</taxon>
        <taxon>Methanonatronarchaeia</taxon>
        <taxon>Methanonatronarchaeales</taxon>
        <taxon>Methanonatronarchaeaceae</taxon>
        <taxon>Candidatus Methanohalarchaeum</taxon>
    </lineage>
</organism>
<protein>
    <submittedName>
        <fullName evidence="2">Uncharacterized protein</fullName>
    </submittedName>
</protein>
<keyword evidence="1" id="KW-0812">Transmembrane</keyword>
<dbReference type="InParanoid" id="A0A1Q6DWS1"/>
<dbReference type="Proteomes" id="UP000185744">
    <property type="component" value="Unassembled WGS sequence"/>
</dbReference>
<comment type="caution">
    <text evidence="2">The sequence shown here is derived from an EMBL/GenBank/DDBJ whole genome shotgun (WGS) entry which is preliminary data.</text>
</comment>
<proteinExistence type="predicted"/>
<name>A0A1Q6DWS1_METT1</name>
<accession>A0A1Q6DWS1</accession>
<reference evidence="2" key="1">
    <citation type="submission" date="2016-12" db="EMBL/GenBank/DDBJ databases">
        <title>Discovery of methanogenic haloarchaea.</title>
        <authorList>
            <person name="Sorokin D.Y."/>
            <person name="Makarova K.S."/>
            <person name="Abbas B."/>
            <person name="Ferrer M."/>
            <person name="Golyshin P.N."/>
        </authorList>
    </citation>
    <scope>NUCLEOTIDE SEQUENCE [LARGE SCALE GENOMIC DNA]</scope>
    <source>
        <strain evidence="2">HMET1</strain>
    </source>
</reference>
<gene>
    <name evidence="2" type="ORF">BTN85_1314</name>
</gene>
<dbReference type="EMBL" id="MSDW01000001">
    <property type="protein sequence ID" value="OKY78811.1"/>
    <property type="molecule type" value="Genomic_DNA"/>
</dbReference>
<keyword evidence="3" id="KW-1185">Reference proteome</keyword>
<sequence>MLFSFKISFRIVKSFESLITALGLQIISLLILISYLYSINVNSYLDKLIIKLEGIRDNFEKYKEKKFGEEDGFDKKDFLSSLLDYGVLIMNNPLFGLVPFYLLVPKEVFGKILD</sequence>
<keyword evidence="1" id="KW-1133">Transmembrane helix</keyword>
<evidence type="ECO:0000313" key="2">
    <source>
        <dbReference type="EMBL" id="OKY78811.1"/>
    </source>
</evidence>
<evidence type="ECO:0000313" key="3">
    <source>
        <dbReference type="Proteomes" id="UP000185744"/>
    </source>
</evidence>
<feature type="transmembrane region" description="Helical" evidence="1">
    <location>
        <begin position="21"/>
        <end position="39"/>
    </location>
</feature>
<evidence type="ECO:0000256" key="1">
    <source>
        <dbReference type="SAM" id="Phobius"/>
    </source>
</evidence>
<keyword evidence="1" id="KW-0472">Membrane</keyword>